<accession>A0ABZ1CZ31</accession>
<evidence type="ECO:0000313" key="2">
    <source>
        <dbReference type="Proteomes" id="UP001329825"/>
    </source>
</evidence>
<dbReference type="SUPFAM" id="SSF52833">
    <property type="entry name" value="Thioredoxin-like"/>
    <property type="match status" value="1"/>
</dbReference>
<dbReference type="GeneID" id="87956111"/>
<keyword evidence="2" id="KW-1185">Reference proteome</keyword>
<reference evidence="1 2" key="1">
    <citation type="submission" date="2024-01" db="EMBL/GenBank/DDBJ databases">
        <title>Comparative genomics of Cryptococcus and Kwoniella reveals pathogenesis evolution and contrasting modes of karyotype evolution via chromosome fusion or intercentromeric recombination.</title>
        <authorList>
            <person name="Coelho M.A."/>
            <person name="David-Palma M."/>
            <person name="Shea T."/>
            <person name="Bowers K."/>
            <person name="McGinley-Smith S."/>
            <person name="Mohammad A.W."/>
            <person name="Gnirke A."/>
            <person name="Yurkov A.M."/>
            <person name="Nowrousian M."/>
            <person name="Sun S."/>
            <person name="Cuomo C.A."/>
            <person name="Heitman J."/>
        </authorList>
    </citation>
    <scope>NUCLEOTIDE SEQUENCE [LARGE SCALE GENOMIC DNA]</scope>
    <source>
        <strain evidence="1">CBS 11374</strain>
    </source>
</reference>
<dbReference type="InterPro" id="IPR032801">
    <property type="entry name" value="PXL2A/B/C"/>
</dbReference>
<dbReference type="PANTHER" id="PTHR28630">
    <property type="match status" value="1"/>
</dbReference>
<organism evidence="1 2">
    <name type="scientific">Kwoniella shivajii</name>
    <dbReference type="NCBI Taxonomy" id="564305"/>
    <lineage>
        <taxon>Eukaryota</taxon>
        <taxon>Fungi</taxon>
        <taxon>Dikarya</taxon>
        <taxon>Basidiomycota</taxon>
        <taxon>Agaricomycotina</taxon>
        <taxon>Tremellomycetes</taxon>
        <taxon>Tremellales</taxon>
        <taxon>Cryptococcaceae</taxon>
        <taxon>Kwoniella</taxon>
    </lineage>
</organism>
<dbReference type="EMBL" id="CP141885">
    <property type="protein sequence ID" value="WRT67014.1"/>
    <property type="molecule type" value="Genomic_DNA"/>
</dbReference>
<name>A0ABZ1CZ31_9TREE</name>
<gene>
    <name evidence="1" type="ORF">IL334_003980</name>
</gene>
<dbReference type="Gene3D" id="3.40.30.10">
    <property type="entry name" value="Glutaredoxin"/>
    <property type="match status" value="1"/>
</dbReference>
<proteinExistence type="predicted"/>
<evidence type="ECO:0008006" key="3">
    <source>
        <dbReference type="Google" id="ProtNLM"/>
    </source>
</evidence>
<sequence length="230" mass="25546">MSSNDQSPSGVRVHADRPLTPEELEAAFKVNIVDKDGNSCTLGDVVSGKRVLIVFIRHFWCANCQIYTYQLGQSIPPSSLPQGTEIIIIGCGSSSPISHYAEIVSSPYPIYSCPSLELHKIFQFVSTLSGSISGDDNKKDYTSSLGGIIPRTWFTLKKNFWNNPLHGSEKERGPMKQNGGEVIVERDGTCSFIHRMQNTEDHTNIDQLANHIEAKYIPLSEKAKTWPYAN</sequence>
<evidence type="ECO:0000313" key="1">
    <source>
        <dbReference type="EMBL" id="WRT67014.1"/>
    </source>
</evidence>
<dbReference type="PANTHER" id="PTHR28630:SF3">
    <property type="entry name" value="PEROXIREDOXIN-LIKE 2C"/>
    <property type="match status" value="1"/>
</dbReference>
<protein>
    <recommendedName>
        <fullName evidence="3">Thioredoxin domain-containing protein</fullName>
    </recommendedName>
</protein>
<dbReference type="InterPro" id="IPR036249">
    <property type="entry name" value="Thioredoxin-like_sf"/>
</dbReference>
<dbReference type="Pfam" id="PF13911">
    <property type="entry name" value="AhpC-TSA_2"/>
    <property type="match status" value="1"/>
</dbReference>
<dbReference type="Proteomes" id="UP001329825">
    <property type="component" value="Chromosome 5"/>
</dbReference>
<dbReference type="RefSeq" id="XP_062791754.1">
    <property type="nucleotide sequence ID" value="XM_062935703.1"/>
</dbReference>